<accession>A0A9P5CHC1</accession>
<comment type="subcellular location">
    <subcellularLocation>
        <location evidence="1">Nucleus</location>
    </subcellularLocation>
</comment>
<sequence>MKACSVVGTAASWRPILAAYLENMHHRVPFCSYVDILRTNEGEAEVQVMAHPARMQLIQLYMACAIGACVKQLIGAVSPAAQAHEFLERALALQAMLQGKEEVGLVDQAEITLWLVLYKLRTSYTNEVWSLIGSAMRAAIAADLHRERHYHDRMPPPEAERHCLLFWAVYTIERNVCWAMRRPFSLADYDIDVRLPTPLSHPACLQGNESNKYPNRPVDLRMFITSIRLACINSQVYVQAYRTGRDCVASDVLPLLEQMRELDVALPQCSAPDYEFLQLHINISVRMLIKPLLSTLYSSDSLTRSCLEAAGAVCRLFKRLRLNHSIGFSSPMIKSVFLGRNDYLVRAMET</sequence>
<evidence type="ECO:0000256" key="4">
    <source>
        <dbReference type="ARBA" id="ARBA00023015"/>
    </source>
</evidence>
<dbReference type="GO" id="GO:0005634">
    <property type="term" value="C:nucleus"/>
    <property type="evidence" value="ECO:0007669"/>
    <property type="project" value="UniProtKB-SubCell"/>
</dbReference>
<dbReference type="OrthoDB" id="4762364at2759"/>
<evidence type="ECO:0000256" key="5">
    <source>
        <dbReference type="ARBA" id="ARBA00023125"/>
    </source>
</evidence>
<feature type="domain" description="Xylanolytic transcriptional activator regulatory" evidence="8">
    <location>
        <begin position="128"/>
        <end position="202"/>
    </location>
</feature>
<dbReference type="CDD" id="cd12148">
    <property type="entry name" value="fungal_TF_MHR"/>
    <property type="match status" value="1"/>
</dbReference>
<dbReference type="InterPro" id="IPR007219">
    <property type="entry name" value="XnlR_reg_dom"/>
</dbReference>
<evidence type="ECO:0000256" key="6">
    <source>
        <dbReference type="ARBA" id="ARBA00023163"/>
    </source>
</evidence>
<dbReference type="PANTHER" id="PTHR47782:SF12">
    <property type="entry name" value="ZN(II)2CYS6 TRANSCRIPTION FACTOR (EUROFUNG)"/>
    <property type="match status" value="1"/>
</dbReference>
<dbReference type="GO" id="GO:0006351">
    <property type="term" value="P:DNA-templated transcription"/>
    <property type="evidence" value="ECO:0007669"/>
    <property type="project" value="InterPro"/>
</dbReference>
<evidence type="ECO:0000256" key="3">
    <source>
        <dbReference type="ARBA" id="ARBA00022833"/>
    </source>
</evidence>
<dbReference type="InterPro" id="IPR052202">
    <property type="entry name" value="Yeast_MetPath_Reg"/>
</dbReference>
<gene>
    <name evidence="9" type="ORF">M406DRAFT_51683</name>
</gene>
<reference evidence="9" key="1">
    <citation type="journal article" date="2020" name="Phytopathology">
        <title>Genome sequence of the chestnut blight fungus Cryphonectria parasitica EP155: A fundamental resource for an archetypical invasive plant pathogen.</title>
        <authorList>
            <person name="Crouch J.A."/>
            <person name="Dawe A."/>
            <person name="Aerts A."/>
            <person name="Barry K."/>
            <person name="Churchill A.C.L."/>
            <person name="Grimwood J."/>
            <person name="Hillman B."/>
            <person name="Milgroom M.G."/>
            <person name="Pangilinan J."/>
            <person name="Smith M."/>
            <person name="Salamov A."/>
            <person name="Schmutz J."/>
            <person name="Yadav J."/>
            <person name="Grigoriev I.V."/>
            <person name="Nuss D."/>
        </authorList>
    </citation>
    <scope>NUCLEOTIDE SEQUENCE</scope>
    <source>
        <strain evidence="9">EP155</strain>
    </source>
</reference>
<evidence type="ECO:0000256" key="7">
    <source>
        <dbReference type="ARBA" id="ARBA00023242"/>
    </source>
</evidence>
<dbReference type="RefSeq" id="XP_040770867.1">
    <property type="nucleotide sequence ID" value="XM_040924455.1"/>
</dbReference>
<keyword evidence="6" id="KW-0804">Transcription</keyword>
<dbReference type="GeneID" id="63841584"/>
<evidence type="ECO:0000313" key="10">
    <source>
        <dbReference type="Proteomes" id="UP000803844"/>
    </source>
</evidence>
<name>A0A9P5CHC1_CRYP1</name>
<dbReference type="GO" id="GO:0045944">
    <property type="term" value="P:positive regulation of transcription by RNA polymerase II"/>
    <property type="evidence" value="ECO:0007669"/>
    <property type="project" value="TreeGrafter"/>
</dbReference>
<dbReference type="Proteomes" id="UP000803844">
    <property type="component" value="Unassembled WGS sequence"/>
</dbReference>
<organism evidence="9 10">
    <name type="scientific">Cryphonectria parasitica (strain ATCC 38755 / EP155)</name>
    <dbReference type="NCBI Taxonomy" id="660469"/>
    <lineage>
        <taxon>Eukaryota</taxon>
        <taxon>Fungi</taxon>
        <taxon>Dikarya</taxon>
        <taxon>Ascomycota</taxon>
        <taxon>Pezizomycotina</taxon>
        <taxon>Sordariomycetes</taxon>
        <taxon>Sordariomycetidae</taxon>
        <taxon>Diaporthales</taxon>
        <taxon>Cryphonectriaceae</taxon>
        <taxon>Cryphonectria-Endothia species complex</taxon>
        <taxon>Cryphonectria</taxon>
    </lineage>
</organism>
<evidence type="ECO:0000256" key="1">
    <source>
        <dbReference type="ARBA" id="ARBA00004123"/>
    </source>
</evidence>
<dbReference type="GO" id="GO:0000981">
    <property type="term" value="F:DNA-binding transcription factor activity, RNA polymerase II-specific"/>
    <property type="evidence" value="ECO:0007669"/>
    <property type="project" value="TreeGrafter"/>
</dbReference>
<keyword evidence="7" id="KW-0539">Nucleus</keyword>
<protein>
    <recommendedName>
        <fullName evidence="8">Xylanolytic transcriptional activator regulatory domain-containing protein</fullName>
    </recommendedName>
</protein>
<keyword evidence="2" id="KW-0479">Metal-binding</keyword>
<dbReference type="GO" id="GO:0043565">
    <property type="term" value="F:sequence-specific DNA binding"/>
    <property type="evidence" value="ECO:0007669"/>
    <property type="project" value="TreeGrafter"/>
</dbReference>
<evidence type="ECO:0000256" key="2">
    <source>
        <dbReference type="ARBA" id="ARBA00022723"/>
    </source>
</evidence>
<keyword evidence="3" id="KW-0862">Zinc</keyword>
<evidence type="ECO:0000313" key="9">
    <source>
        <dbReference type="EMBL" id="KAF3759888.1"/>
    </source>
</evidence>
<proteinExistence type="predicted"/>
<keyword evidence="5" id="KW-0238">DNA-binding</keyword>
<dbReference type="Pfam" id="PF04082">
    <property type="entry name" value="Fungal_trans"/>
    <property type="match status" value="1"/>
</dbReference>
<keyword evidence="4" id="KW-0805">Transcription regulation</keyword>
<dbReference type="EMBL" id="MU032354">
    <property type="protein sequence ID" value="KAF3759888.1"/>
    <property type="molecule type" value="Genomic_DNA"/>
</dbReference>
<comment type="caution">
    <text evidence="9">The sequence shown here is derived from an EMBL/GenBank/DDBJ whole genome shotgun (WGS) entry which is preliminary data.</text>
</comment>
<evidence type="ECO:0000259" key="8">
    <source>
        <dbReference type="SMART" id="SM00906"/>
    </source>
</evidence>
<dbReference type="GO" id="GO:0008270">
    <property type="term" value="F:zinc ion binding"/>
    <property type="evidence" value="ECO:0007669"/>
    <property type="project" value="InterPro"/>
</dbReference>
<dbReference type="AlphaFoldDB" id="A0A9P5CHC1"/>
<keyword evidence="10" id="KW-1185">Reference proteome</keyword>
<dbReference type="PANTHER" id="PTHR47782">
    <property type="entry name" value="ZN(II)2CYS6 TRANSCRIPTION FACTOR (EUROFUNG)-RELATED"/>
    <property type="match status" value="1"/>
</dbReference>
<dbReference type="SMART" id="SM00906">
    <property type="entry name" value="Fungal_trans"/>
    <property type="match status" value="1"/>
</dbReference>